<dbReference type="InterPro" id="IPR051933">
    <property type="entry name" value="Resuscitation_pf_RpfB"/>
</dbReference>
<evidence type="ECO:0000256" key="1">
    <source>
        <dbReference type="ARBA" id="ARBA00022729"/>
    </source>
</evidence>
<reference evidence="4 5" key="1">
    <citation type="submission" date="2020-04" db="EMBL/GenBank/DDBJ databases">
        <title>Genome-Wide Identification of 5-Methylcytosine Sites in Bacterial Genomes By High-Throughput Sequencing of MspJI Restriction Fragments.</title>
        <authorList>
            <person name="Wu V."/>
        </authorList>
    </citation>
    <scope>NUCLEOTIDE SEQUENCE [LARGE SCALE GENOMIC DNA]</scope>
    <source>
        <strain evidence="4 5">S2</strain>
    </source>
</reference>
<evidence type="ECO:0000259" key="3">
    <source>
        <dbReference type="PROSITE" id="PS51782"/>
    </source>
</evidence>
<dbReference type="GO" id="GO:0004553">
    <property type="term" value="F:hydrolase activity, hydrolyzing O-glycosyl compounds"/>
    <property type="evidence" value="ECO:0007669"/>
    <property type="project" value="InterPro"/>
</dbReference>
<feature type="signal peptide" evidence="2">
    <location>
        <begin position="1"/>
        <end position="24"/>
    </location>
</feature>
<dbReference type="CDD" id="cd00118">
    <property type="entry name" value="LysM"/>
    <property type="match status" value="1"/>
</dbReference>
<protein>
    <submittedName>
        <fullName evidence="4">LysM peptidoglycan-binding domain-containing protein</fullName>
    </submittedName>
</protein>
<dbReference type="SUPFAM" id="SSF54106">
    <property type="entry name" value="LysM domain"/>
    <property type="match status" value="1"/>
</dbReference>
<dbReference type="AlphaFoldDB" id="A0A6H1PAS3"/>
<dbReference type="SUPFAM" id="SSF50685">
    <property type="entry name" value="Barwin-like endoglucanases"/>
    <property type="match status" value="1"/>
</dbReference>
<dbReference type="EMBL" id="CP051128">
    <property type="protein sequence ID" value="QIZ10638.1"/>
    <property type="molecule type" value="Genomic_DNA"/>
</dbReference>
<dbReference type="Gene3D" id="2.40.40.10">
    <property type="entry name" value="RlpA-like domain"/>
    <property type="match status" value="1"/>
</dbReference>
<feature type="chain" id="PRO_5026256881" evidence="2">
    <location>
        <begin position="25"/>
        <end position="191"/>
    </location>
</feature>
<dbReference type="PANTHER" id="PTHR39160:SF4">
    <property type="entry name" value="RESUSCITATION-PROMOTING FACTOR RPFB"/>
    <property type="match status" value="1"/>
</dbReference>
<organism evidence="4 5">
    <name type="scientific">Priestia megaterium</name>
    <name type="common">Bacillus megaterium</name>
    <dbReference type="NCBI Taxonomy" id="1404"/>
    <lineage>
        <taxon>Bacteria</taxon>
        <taxon>Bacillati</taxon>
        <taxon>Bacillota</taxon>
        <taxon>Bacilli</taxon>
        <taxon>Bacillales</taxon>
        <taxon>Bacillaceae</taxon>
        <taxon>Priestia</taxon>
    </lineage>
</organism>
<dbReference type="InterPro" id="IPR036908">
    <property type="entry name" value="RlpA-like_sf"/>
</dbReference>
<name>A0A6H1PAS3_PRIMG</name>
<dbReference type="SMART" id="SM00257">
    <property type="entry name" value="LysM"/>
    <property type="match status" value="1"/>
</dbReference>
<reference evidence="4 5" key="2">
    <citation type="submission" date="2020-04" db="EMBL/GenBank/DDBJ databases">
        <authorList>
            <person name="Fomenkov A."/>
            <person name="Anton B.P."/>
            <person name="Roberts R.J."/>
        </authorList>
    </citation>
    <scope>NUCLEOTIDE SEQUENCE [LARGE SCALE GENOMIC DNA]</scope>
    <source>
        <strain evidence="4 5">S2</strain>
    </source>
</reference>
<accession>A0A6H1PAS3</accession>
<dbReference type="PROSITE" id="PS51782">
    <property type="entry name" value="LYSM"/>
    <property type="match status" value="1"/>
</dbReference>
<feature type="domain" description="LysM" evidence="3">
    <location>
        <begin position="27"/>
        <end position="70"/>
    </location>
</feature>
<proteinExistence type="predicted"/>
<dbReference type="InterPro" id="IPR018392">
    <property type="entry name" value="LysM"/>
</dbReference>
<dbReference type="Gene3D" id="3.10.350.10">
    <property type="entry name" value="LysM domain"/>
    <property type="match status" value="1"/>
</dbReference>
<evidence type="ECO:0000256" key="2">
    <source>
        <dbReference type="SAM" id="SignalP"/>
    </source>
</evidence>
<dbReference type="Proteomes" id="UP000501868">
    <property type="component" value="Chromosome"/>
</dbReference>
<sequence>MKKFLVMCSLAGMLLFGSSNGASAASNTYKVKSGDSLYRIAKTYKISVNTLKQWNKLKSNTIHPNQILKITNVPASKPVVKKASTSTNKAPKLKVVKTLTVSATAYTANCKRCSGITAIGLNLKKNPNLKVISVDPKVIKLGTKVYVEGYGYAVAGDTGGAIKGKKIDIFVPTHKSAIQWGRKTVKVQILK</sequence>
<keyword evidence="1 2" id="KW-0732">Signal</keyword>
<gene>
    <name evidence="4" type="ORF">HFZ78_31170</name>
</gene>
<dbReference type="Pfam" id="PF06725">
    <property type="entry name" value="3D"/>
    <property type="match status" value="1"/>
</dbReference>
<evidence type="ECO:0000313" key="4">
    <source>
        <dbReference type="EMBL" id="QIZ10638.1"/>
    </source>
</evidence>
<evidence type="ECO:0000313" key="5">
    <source>
        <dbReference type="Proteomes" id="UP000501868"/>
    </source>
</evidence>
<dbReference type="GO" id="GO:0009254">
    <property type="term" value="P:peptidoglycan turnover"/>
    <property type="evidence" value="ECO:0007669"/>
    <property type="project" value="InterPro"/>
</dbReference>
<dbReference type="PANTHER" id="PTHR39160">
    <property type="entry name" value="CELL WALL-BINDING PROTEIN YOCH"/>
    <property type="match status" value="1"/>
</dbReference>
<dbReference type="InterPro" id="IPR010611">
    <property type="entry name" value="3D_dom"/>
</dbReference>
<dbReference type="GO" id="GO:0019867">
    <property type="term" value="C:outer membrane"/>
    <property type="evidence" value="ECO:0007669"/>
    <property type="project" value="InterPro"/>
</dbReference>
<dbReference type="InterPro" id="IPR036779">
    <property type="entry name" value="LysM_dom_sf"/>
</dbReference>
<dbReference type="CDD" id="cd22786">
    <property type="entry name" value="DPBB_YuiC-like"/>
    <property type="match status" value="1"/>
</dbReference>
<dbReference type="Pfam" id="PF01476">
    <property type="entry name" value="LysM"/>
    <property type="match status" value="1"/>
</dbReference>